<dbReference type="RefSeq" id="XP_038069109.1">
    <property type="nucleotide sequence ID" value="XM_038213181.1"/>
</dbReference>
<dbReference type="OrthoDB" id="6084362at2759"/>
<dbReference type="Pfam" id="PF00811">
    <property type="entry name" value="Ependymin"/>
    <property type="match status" value="1"/>
</dbReference>
<keyword evidence="3" id="KW-1185">Reference proteome</keyword>
<name>A0A914B006_PATMI</name>
<dbReference type="PANTHER" id="PTHR10697">
    <property type="entry name" value="MAMMALIAN EPENDYMIN-RELATED PROTEIN 1"/>
    <property type="match status" value="1"/>
</dbReference>
<dbReference type="AlphaFoldDB" id="A0A914B006"/>
<dbReference type="OMA" id="FVENCIP"/>
<sequence>MGVQSVVCLLLVVAATTYAQKPCCYPDQFEISEGRQVGMDRAGKGSAIYETCKLAFDYTNKRIAKIGDRIEDGRTMDFQVIYDFKDGAEYRLEPKMQRCEKLRLAGPISHCVPENATFGQSMYLGDNKLTIDVFYVAYKTERGAGQGSLSVTQGDCLPSSFLTSGVEGDVSYMELAGYFNYVSGIKNPSEYFTVPDYCPTMFSNGKEPTMFDTLPDMMLV</sequence>
<organism evidence="2 3">
    <name type="scientific">Patiria miniata</name>
    <name type="common">Bat star</name>
    <name type="synonym">Asterina miniata</name>
    <dbReference type="NCBI Taxonomy" id="46514"/>
    <lineage>
        <taxon>Eukaryota</taxon>
        <taxon>Metazoa</taxon>
        <taxon>Echinodermata</taxon>
        <taxon>Eleutherozoa</taxon>
        <taxon>Asterozoa</taxon>
        <taxon>Asteroidea</taxon>
        <taxon>Valvatacea</taxon>
        <taxon>Valvatida</taxon>
        <taxon>Asterinidae</taxon>
        <taxon>Patiria</taxon>
    </lineage>
</organism>
<reference evidence="2" key="1">
    <citation type="submission" date="2022-11" db="UniProtKB">
        <authorList>
            <consortium name="EnsemblMetazoa"/>
        </authorList>
    </citation>
    <scope>IDENTIFICATION</scope>
</reference>
<dbReference type="InterPro" id="IPR001299">
    <property type="entry name" value="Ependymin"/>
</dbReference>
<dbReference type="GO" id="GO:0005764">
    <property type="term" value="C:lysosome"/>
    <property type="evidence" value="ECO:0007669"/>
    <property type="project" value="TreeGrafter"/>
</dbReference>
<keyword evidence="1" id="KW-0732">Signal</keyword>
<dbReference type="EnsemblMetazoa" id="XM_038213181.1">
    <property type="protein sequence ID" value="XP_038069109.1"/>
    <property type="gene ID" value="LOC119738332"/>
</dbReference>
<evidence type="ECO:0000313" key="2">
    <source>
        <dbReference type="EnsemblMetazoa" id="XP_038069109.1"/>
    </source>
</evidence>
<accession>A0A914B006</accession>
<dbReference type="Proteomes" id="UP000887568">
    <property type="component" value="Unplaced"/>
</dbReference>
<dbReference type="GeneID" id="119738332"/>
<dbReference type="GO" id="GO:0005576">
    <property type="term" value="C:extracellular region"/>
    <property type="evidence" value="ECO:0007669"/>
    <property type="project" value="InterPro"/>
</dbReference>
<evidence type="ECO:0000313" key="3">
    <source>
        <dbReference type="Proteomes" id="UP000887568"/>
    </source>
</evidence>
<protein>
    <submittedName>
        <fullName evidence="2">Uncharacterized protein</fullName>
    </submittedName>
</protein>
<evidence type="ECO:0000256" key="1">
    <source>
        <dbReference type="SAM" id="SignalP"/>
    </source>
</evidence>
<feature type="chain" id="PRO_5037494639" evidence="1">
    <location>
        <begin position="20"/>
        <end position="220"/>
    </location>
</feature>
<dbReference type="GO" id="GO:0005509">
    <property type="term" value="F:calcium ion binding"/>
    <property type="evidence" value="ECO:0007669"/>
    <property type="project" value="InterPro"/>
</dbReference>
<dbReference type="PANTHER" id="PTHR10697:SF13">
    <property type="entry name" value="RICIN B LECTIN DOMAIN-CONTAINING PROTEIN"/>
    <property type="match status" value="1"/>
</dbReference>
<feature type="signal peptide" evidence="1">
    <location>
        <begin position="1"/>
        <end position="19"/>
    </location>
</feature>
<dbReference type="GO" id="GO:0007160">
    <property type="term" value="P:cell-matrix adhesion"/>
    <property type="evidence" value="ECO:0007669"/>
    <property type="project" value="InterPro"/>
</dbReference>
<proteinExistence type="predicted"/>